<name>A0A8I0JLX7_CITAM</name>
<accession>A0A8I0JLX7</accession>
<protein>
    <submittedName>
        <fullName evidence="1">Head-tail adaptor</fullName>
    </submittedName>
</protein>
<dbReference type="AlphaFoldDB" id="A0A8I0JLX7"/>
<dbReference type="RefSeq" id="WP_192477550.1">
    <property type="nucleotide sequence ID" value="NZ_VKME01000006.1"/>
</dbReference>
<organism evidence="1 2">
    <name type="scientific">Citrobacter amalonaticus</name>
    <dbReference type="NCBI Taxonomy" id="35703"/>
    <lineage>
        <taxon>Bacteria</taxon>
        <taxon>Pseudomonadati</taxon>
        <taxon>Pseudomonadota</taxon>
        <taxon>Gammaproteobacteria</taxon>
        <taxon>Enterobacterales</taxon>
        <taxon>Enterobacteriaceae</taxon>
        <taxon>Citrobacter</taxon>
    </lineage>
</organism>
<dbReference type="EMBL" id="VKME01000006">
    <property type="protein sequence ID" value="MBE0126656.1"/>
    <property type="molecule type" value="Genomic_DNA"/>
</dbReference>
<evidence type="ECO:0000313" key="1">
    <source>
        <dbReference type="EMBL" id="MBE0126656.1"/>
    </source>
</evidence>
<dbReference type="Proteomes" id="UP000656723">
    <property type="component" value="Unassembled WGS sequence"/>
</dbReference>
<proteinExistence type="predicted"/>
<sequence>MPFLDVSEVLLDPDFMDTSLVCHRQVQTVDEDNFATNTPQDIPFSGVVTVDRSLEAKRMAAGQNISGAILIVTQFRLTQGQPGTDSTPRLDADIVTYSGRDYRVTFVDPYTRYGAGFVQAHCELVDFDGGTPDE</sequence>
<evidence type="ECO:0000313" key="2">
    <source>
        <dbReference type="Proteomes" id="UP000656723"/>
    </source>
</evidence>
<gene>
    <name evidence="1" type="ORF">FOT72_01150</name>
</gene>
<comment type="caution">
    <text evidence="1">The sequence shown here is derived from an EMBL/GenBank/DDBJ whole genome shotgun (WGS) entry which is preliminary data.</text>
</comment>
<reference evidence="1" key="1">
    <citation type="submission" date="2019-07" db="EMBL/GenBank/DDBJ databases">
        <title>KPC-2 carbapenem resistent Enterobacterales isolates from Germany.</title>
        <authorList>
            <person name="Yao Y."/>
            <person name="Falgenhauer L."/>
            <person name="Imirzalioglu C."/>
            <person name="Chakraborty T."/>
        </authorList>
    </citation>
    <scope>NUCLEOTIDE SEQUENCE</scope>
    <source>
        <strain evidence="1">CA13304</strain>
    </source>
</reference>